<dbReference type="EMBL" id="JAPXFL010000001">
    <property type="protein sequence ID" value="KAK9512694.1"/>
    <property type="molecule type" value="Genomic_DNA"/>
</dbReference>
<proteinExistence type="predicted"/>
<comment type="caution">
    <text evidence="1">The sequence shown here is derived from an EMBL/GenBank/DDBJ whole genome shotgun (WGS) entry which is preliminary data.</text>
</comment>
<gene>
    <name evidence="1" type="ORF">O3M35_001066</name>
</gene>
<accession>A0AAW1DTV8</accession>
<protein>
    <submittedName>
        <fullName evidence="1">Uncharacterized protein</fullName>
    </submittedName>
</protein>
<reference evidence="1 2" key="1">
    <citation type="submission" date="2022-12" db="EMBL/GenBank/DDBJ databases">
        <title>Chromosome-level genome assembly of true bugs.</title>
        <authorList>
            <person name="Ma L."/>
            <person name="Li H."/>
        </authorList>
    </citation>
    <scope>NUCLEOTIDE SEQUENCE [LARGE SCALE GENOMIC DNA]</scope>
    <source>
        <strain evidence="1">Lab_2022b</strain>
    </source>
</reference>
<dbReference type="Proteomes" id="UP001461498">
    <property type="component" value="Unassembled WGS sequence"/>
</dbReference>
<keyword evidence="2" id="KW-1185">Reference proteome</keyword>
<name>A0AAW1DTV8_9HEMI</name>
<sequence>MIDCKRDEICIKQCRYEEPKESQCSCDRHGVIAPKNLSHFECTLRLVNMSTIGDSSRPLEQRLQKQMLKYLKGANLARIEDAKVLNITTGGEVRFHFVGARDDGSRVRELLMVLVEKARLANFTLNPTHFSFKQEPTLLLQ</sequence>
<organism evidence="1 2">
    <name type="scientific">Rhynocoris fuscipes</name>
    <dbReference type="NCBI Taxonomy" id="488301"/>
    <lineage>
        <taxon>Eukaryota</taxon>
        <taxon>Metazoa</taxon>
        <taxon>Ecdysozoa</taxon>
        <taxon>Arthropoda</taxon>
        <taxon>Hexapoda</taxon>
        <taxon>Insecta</taxon>
        <taxon>Pterygota</taxon>
        <taxon>Neoptera</taxon>
        <taxon>Paraneoptera</taxon>
        <taxon>Hemiptera</taxon>
        <taxon>Heteroptera</taxon>
        <taxon>Panheteroptera</taxon>
        <taxon>Cimicomorpha</taxon>
        <taxon>Reduviidae</taxon>
        <taxon>Harpactorinae</taxon>
        <taxon>Harpactorini</taxon>
        <taxon>Rhynocoris</taxon>
    </lineage>
</organism>
<dbReference type="AlphaFoldDB" id="A0AAW1DTV8"/>
<evidence type="ECO:0000313" key="2">
    <source>
        <dbReference type="Proteomes" id="UP001461498"/>
    </source>
</evidence>
<evidence type="ECO:0000313" key="1">
    <source>
        <dbReference type="EMBL" id="KAK9512694.1"/>
    </source>
</evidence>